<organism evidence="1 2">
    <name type="scientific">Massarina eburnea CBS 473.64</name>
    <dbReference type="NCBI Taxonomy" id="1395130"/>
    <lineage>
        <taxon>Eukaryota</taxon>
        <taxon>Fungi</taxon>
        <taxon>Dikarya</taxon>
        <taxon>Ascomycota</taxon>
        <taxon>Pezizomycotina</taxon>
        <taxon>Dothideomycetes</taxon>
        <taxon>Pleosporomycetidae</taxon>
        <taxon>Pleosporales</taxon>
        <taxon>Massarineae</taxon>
        <taxon>Massarinaceae</taxon>
        <taxon>Massarina</taxon>
    </lineage>
</organism>
<keyword evidence="2" id="KW-1185">Reference proteome</keyword>
<evidence type="ECO:0000313" key="1">
    <source>
        <dbReference type="EMBL" id="KAF2643375.1"/>
    </source>
</evidence>
<protein>
    <submittedName>
        <fullName evidence="1">Uncharacterized protein</fullName>
    </submittedName>
</protein>
<dbReference type="EMBL" id="MU006780">
    <property type="protein sequence ID" value="KAF2643375.1"/>
    <property type="molecule type" value="Genomic_DNA"/>
</dbReference>
<evidence type="ECO:0000313" key="2">
    <source>
        <dbReference type="Proteomes" id="UP000799753"/>
    </source>
</evidence>
<name>A0A6A6S6W1_9PLEO</name>
<sequence length="129" mass="14773">MICDTCFRMLRGQEGRIWKGTYDLHFVHHTNGETFCQSAKMSCGICRVLLEELELKCRTEATPLKFAELSITASLSRPPREPHLYHLYQLDFKLKCDNIRSKRTFLLKETDSGNPPFRTPVSGPGILLA</sequence>
<gene>
    <name evidence="1" type="ORF">P280DRAFT_251244</name>
</gene>
<dbReference type="Proteomes" id="UP000799753">
    <property type="component" value="Unassembled WGS sequence"/>
</dbReference>
<dbReference type="AlphaFoldDB" id="A0A6A6S6W1"/>
<accession>A0A6A6S6W1</accession>
<proteinExistence type="predicted"/>
<reference evidence="1" key="1">
    <citation type="journal article" date="2020" name="Stud. Mycol.">
        <title>101 Dothideomycetes genomes: a test case for predicting lifestyles and emergence of pathogens.</title>
        <authorList>
            <person name="Haridas S."/>
            <person name="Albert R."/>
            <person name="Binder M."/>
            <person name="Bloem J."/>
            <person name="Labutti K."/>
            <person name="Salamov A."/>
            <person name="Andreopoulos B."/>
            <person name="Baker S."/>
            <person name="Barry K."/>
            <person name="Bills G."/>
            <person name="Bluhm B."/>
            <person name="Cannon C."/>
            <person name="Castanera R."/>
            <person name="Culley D."/>
            <person name="Daum C."/>
            <person name="Ezra D."/>
            <person name="Gonzalez J."/>
            <person name="Henrissat B."/>
            <person name="Kuo A."/>
            <person name="Liang C."/>
            <person name="Lipzen A."/>
            <person name="Lutzoni F."/>
            <person name="Magnuson J."/>
            <person name="Mondo S."/>
            <person name="Nolan M."/>
            <person name="Ohm R."/>
            <person name="Pangilinan J."/>
            <person name="Park H.-J."/>
            <person name="Ramirez L."/>
            <person name="Alfaro M."/>
            <person name="Sun H."/>
            <person name="Tritt A."/>
            <person name="Yoshinaga Y."/>
            <person name="Zwiers L.-H."/>
            <person name="Turgeon B."/>
            <person name="Goodwin S."/>
            <person name="Spatafora J."/>
            <person name="Crous P."/>
            <person name="Grigoriev I."/>
        </authorList>
    </citation>
    <scope>NUCLEOTIDE SEQUENCE</scope>
    <source>
        <strain evidence="1">CBS 473.64</strain>
    </source>
</reference>